<protein>
    <submittedName>
        <fullName evidence="1">Uncharacterized protein</fullName>
    </submittedName>
</protein>
<name>A0AAU8DP42_9ACTN</name>
<organism evidence="1">
    <name type="scientific">Nakamurella sp. A5-74</name>
    <dbReference type="NCBI Taxonomy" id="3158264"/>
    <lineage>
        <taxon>Bacteria</taxon>
        <taxon>Bacillati</taxon>
        <taxon>Actinomycetota</taxon>
        <taxon>Actinomycetes</taxon>
        <taxon>Nakamurellales</taxon>
        <taxon>Nakamurellaceae</taxon>
        <taxon>Nakamurella</taxon>
    </lineage>
</organism>
<proteinExistence type="predicted"/>
<evidence type="ECO:0000313" key="1">
    <source>
        <dbReference type="EMBL" id="XCG63955.1"/>
    </source>
</evidence>
<dbReference type="AlphaFoldDB" id="A0AAU8DP42"/>
<sequence length="165" mass="16950">MITFAQSVPGHTGSAGRRSVEAAVRGVATMVVRDGEIGRSNEPVDCGDGLLGAAGSDVEGGVAVGVEGVPAAEGVLVDEDGVVVDSLLDVDELPGFADGARDDARLGCVPADTGWPATTPPQPATNTVAIAATVAFLNQLRTLMVLLPFFNSSVRKRLRQHAFQI</sequence>
<accession>A0AAU8DP42</accession>
<gene>
    <name evidence="1" type="ORF">ABLG96_00975</name>
</gene>
<dbReference type="RefSeq" id="WP_353649570.1">
    <property type="nucleotide sequence ID" value="NZ_CP159218.1"/>
</dbReference>
<dbReference type="EMBL" id="CP159218">
    <property type="protein sequence ID" value="XCG63955.1"/>
    <property type="molecule type" value="Genomic_DNA"/>
</dbReference>
<reference evidence="1" key="1">
    <citation type="submission" date="2024-05" db="EMBL/GenBank/DDBJ databases">
        <authorList>
            <person name="Cai S.Y."/>
            <person name="Jin L.M."/>
            <person name="Li H.R."/>
        </authorList>
    </citation>
    <scope>NUCLEOTIDE SEQUENCE</scope>
    <source>
        <strain evidence="1">A5-74</strain>
    </source>
</reference>